<dbReference type="NCBIfam" id="TIGR01484">
    <property type="entry name" value="HAD-SF-IIB"/>
    <property type="match status" value="1"/>
</dbReference>
<dbReference type="PROSITE" id="PS01229">
    <property type="entry name" value="COF_2"/>
    <property type="match status" value="1"/>
</dbReference>
<dbReference type="Proteomes" id="UP000238573">
    <property type="component" value="Unassembled WGS sequence"/>
</dbReference>
<gene>
    <name evidence="1" type="ORF">C6A27_07400</name>
</gene>
<dbReference type="EMBL" id="PVSZ01000014">
    <property type="protein sequence ID" value="PRT69706.1"/>
    <property type="molecule type" value="Genomic_DNA"/>
</dbReference>
<dbReference type="Pfam" id="PF08282">
    <property type="entry name" value="Hydrolase_3"/>
    <property type="match status" value="1"/>
</dbReference>
<dbReference type="PROSITE" id="PS01228">
    <property type="entry name" value="COF_1"/>
    <property type="match status" value="1"/>
</dbReference>
<dbReference type="InterPro" id="IPR000150">
    <property type="entry name" value="Cof"/>
</dbReference>
<dbReference type="NCBIfam" id="TIGR00099">
    <property type="entry name" value="Cof-subfamily"/>
    <property type="match status" value="1"/>
</dbReference>
<keyword evidence="1" id="KW-0378">Hydrolase</keyword>
<dbReference type="SFLD" id="SFLDG01140">
    <property type="entry name" value="C2.B:_Phosphomannomutase_and_P"/>
    <property type="match status" value="1"/>
</dbReference>
<organism evidence="1 2">
    <name type="scientific">Streptococcus anginosus</name>
    <dbReference type="NCBI Taxonomy" id="1328"/>
    <lineage>
        <taxon>Bacteria</taxon>
        <taxon>Bacillati</taxon>
        <taxon>Bacillota</taxon>
        <taxon>Bacilli</taxon>
        <taxon>Lactobacillales</taxon>
        <taxon>Streptococcaceae</taxon>
        <taxon>Streptococcus</taxon>
        <taxon>Streptococcus anginosus group</taxon>
    </lineage>
</organism>
<comment type="caution">
    <text evidence="1">The sequence shown here is derived from an EMBL/GenBank/DDBJ whole genome shotgun (WGS) entry which is preliminary data.</text>
</comment>
<dbReference type="Gene3D" id="3.40.50.1000">
    <property type="entry name" value="HAD superfamily/HAD-like"/>
    <property type="match status" value="1"/>
</dbReference>
<dbReference type="AlphaFoldDB" id="A0A2T0G0Y4"/>
<dbReference type="SFLD" id="SFLDS00003">
    <property type="entry name" value="Haloacid_Dehalogenase"/>
    <property type="match status" value="1"/>
</dbReference>
<sequence length="278" mass="30570">MYQLIAFDMDGTLLTSKKTIAKSSIAAIDRAHAAGKQVALSTGRSLSELGLYKKDLQGIRYAVLASGALIYDLEMKQTLAEQTLPAVVVDKVKALAEAHDLMVVGMINGQGYLQRSHFENIANYYMEIYTELYDETAVLVDNICDLLAKERENFGKINIYHLTADERDQSYEVLLSEDIAMIKSEVSGLELTARGVEKGQGLAHLAQYLQLPMEQIIAVGDADNDESMIREAGLGIAMGNANESIKGLVDVIVADNDHDGCAQAIDEFLLEEKYKNKE</sequence>
<evidence type="ECO:0000313" key="1">
    <source>
        <dbReference type="EMBL" id="PRT69706.1"/>
    </source>
</evidence>
<dbReference type="InterPro" id="IPR023214">
    <property type="entry name" value="HAD_sf"/>
</dbReference>
<proteinExistence type="predicted"/>
<dbReference type="PANTHER" id="PTHR10000">
    <property type="entry name" value="PHOSPHOSERINE PHOSPHATASE"/>
    <property type="match status" value="1"/>
</dbReference>
<reference evidence="1 2" key="1">
    <citation type="journal article" date="1993" name="J. Dent. Res.">
        <title>The isolation and characterization of milleri group streptococci from dental periapical abscesses.</title>
        <authorList>
            <person name="Fisher L.E."/>
            <person name="Russell R.R."/>
        </authorList>
    </citation>
    <scope>NUCLEOTIDE SEQUENCE [LARGE SCALE GENOMIC DNA]</scope>
    <source>
        <strain evidence="1 2">OUP21</strain>
    </source>
</reference>
<evidence type="ECO:0000313" key="2">
    <source>
        <dbReference type="Proteomes" id="UP000238573"/>
    </source>
</evidence>
<dbReference type="Gene3D" id="3.30.1240.10">
    <property type="match status" value="1"/>
</dbReference>
<dbReference type="PRINTS" id="PR00119">
    <property type="entry name" value="CATATPASE"/>
</dbReference>
<dbReference type="InterPro" id="IPR036412">
    <property type="entry name" value="HAD-like_sf"/>
</dbReference>
<dbReference type="RefSeq" id="WP_106384537.1">
    <property type="nucleotide sequence ID" value="NZ_PVSZ01000014.1"/>
</dbReference>
<name>A0A2T0G0Y4_STRAP</name>
<dbReference type="PANTHER" id="PTHR10000:SF8">
    <property type="entry name" value="HAD SUPERFAMILY HYDROLASE-LIKE, TYPE 3"/>
    <property type="match status" value="1"/>
</dbReference>
<dbReference type="GO" id="GO:0016791">
    <property type="term" value="F:phosphatase activity"/>
    <property type="evidence" value="ECO:0007669"/>
    <property type="project" value="TreeGrafter"/>
</dbReference>
<accession>A0A2T0G0Y4</accession>
<dbReference type="GO" id="GO:0000287">
    <property type="term" value="F:magnesium ion binding"/>
    <property type="evidence" value="ECO:0007669"/>
    <property type="project" value="TreeGrafter"/>
</dbReference>
<dbReference type="InterPro" id="IPR006379">
    <property type="entry name" value="HAD-SF_hydro_IIB"/>
</dbReference>
<dbReference type="CDD" id="cd07516">
    <property type="entry name" value="HAD_Pase"/>
    <property type="match status" value="1"/>
</dbReference>
<protein>
    <submittedName>
        <fullName evidence="1">Cof-type HAD-IIB family hydrolase</fullName>
    </submittedName>
</protein>
<dbReference type="SUPFAM" id="SSF56784">
    <property type="entry name" value="HAD-like"/>
    <property type="match status" value="1"/>
</dbReference>
<dbReference type="GO" id="GO:0005829">
    <property type="term" value="C:cytosol"/>
    <property type="evidence" value="ECO:0007669"/>
    <property type="project" value="TreeGrafter"/>
</dbReference>